<protein>
    <submittedName>
        <fullName evidence="1">Uncharacterized protein</fullName>
    </submittedName>
</protein>
<dbReference type="EMBL" id="LXQE01000161">
    <property type="protein sequence ID" value="RCJ33135.1"/>
    <property type="molecule type" value="Genomic_DNA"/>
</dbReference>
<proteinExistence type="predicted"/>
<evidence type="ECO:0000313" key="2">
    <source>
        <dbReference type="Proteomes" id="UP000252085"/>
    </source>
</evidence>
<name>A0A367R9R2_NOSPU</name>
<evidence type="ECO:0000313" key="1">
    <source>
        <dbReference type="EMBL" id="RCJ33135.1"/>
    </source>
</evidence>
<accession>A0A367R9R2</accession>
<organism evidence="1 2">
    <name type="scientific">Nostoc punctiforme NIES-2108</name>
    <dbReference type="NCBI Taxonomy" id="1356359"/>
    <lineage>
        <taxon>Bacteria</taxon>
        <taxon>Bacillati</taxon>
        <taxon>Cyanobacteriota</taxon>
        <taxon>Cyanophyceae</taxon>
        <taxon>Nostocales</taxon>
        <taxon>Nostocaceae</taxon>
        <taxon>Nostoc</taxon>
    </lineage>
</organism>
<dbReference type="AlphaFoldDB" id="A0A367R9R2"/>
<reference evidence="1 2" key="1">
    <citation type="submission" date="2016-04" db="EMBL/GenBank/DDBJ databases">
        <authorList>
            <person name="Evans L.H."/>
            <person name="Alamgir A."/>
            <person name="Owens N."/>
            <person name="Weber N.D."/>
            <person name="Virtaneva K."/>
            <person name="Barbian K."/>
            <person name="Babar A."/>
            <person name="Rosenke K."/>
        </authorList>
    </citation>
    <scope>NUCLEOTIDE SEQUENCE [LARGE SCALE GENOMIC DNA]</scope>
    <source>
        <strain evidence="1">NIES-2108</strain>
    </source>
</reference>
<dbReference type="Proteomes" id="UP000252085">
    <property type="component" value="Unassembled WGS sequence"/>
</dbReference>
<sequence length="94" mass="10607">MAKLNVGSINLSDFDKDWFLVASKLMERSVRANLASITSFYIRRNIGAFKELLAYKAKKHGISEDECFEILLNNGEFPLPIAGFLEAPPEINEE</sequence>
<gene>
    <name evidence="1" type="ORF">A6769_25825</name>
</gene>
<comment type="caution">
    <text evidence="1">The sequence shown here is derived from an EMBL/GenBank/DDBJ whole genome shotgun (WGS) entry which is preliminary data.</text>
</comment>